<evidence type="ECO:0000313" key="3">
    <source>
        <dbReference type="Proteomes" id="UP000554235"/>
    </source>
</evidence>
<feature type="non-terminal residue" evidence="2">
    <location>
        <position position="43"/>
    </location>
</feature>
<evidence type="ECO:0000256" key="1">
    <source>
        <dbReference type="SAM" id="MobiDB-lite"/>
    </source>
</evidence>
<comment type="caution">
    <text evidence="2">The sequence shown here is derived from an EMBL/GenBank/DDBJ whole genome shotgun (WGS) entry which is preliminary data.</text>
</comment>
<feature type="region of interest" description="Disordered" evidence="1">
    <location>
        <begin position="1"/>
        <end position="43"/>
    </location>
</feature>
<protein>
    <submittedName>
        <fullName evidence="2">Uncharacterized protein</fullName>
    </submittedName>
</protein>
<name>A0A8H4LFK9_9HYPO</name>
<gene>
    <name evidence="2" type="ORF">FALBO_5241</name>
</gene>
<feature type="compositionally biased region" description="Pro residues" evidence="1">
    <location>
        <begin position="1"/>
        <end position="10"/>
    </location>
</feature>
<dbReference type="AlphaFoldDB" id="A0A8H4LFK9"/>
<organism evidence="2 3">
    <name type="scientific">Fusarium albosuccineum</name>
    <dbReference type="NCBI Taxonomy" id="1237068"/>
    <lineage>
        <taxon>Eukaryota</taxon>
        <taxon>Fungi</taxon>
        <taxon>Dikarya</taxon>
        <taxon>Ascomycota</taxon>
        <taxon>Pezizomycotina</taxon>
        <taxon>Sordariomycetes</taxon>
        <taxon>Hypocreomycetidae</taxon>
        <taxon>Hypocreales</taxon>
        <taxon>Nectriaceae</taxon>
        <taxon>Fusarium</taxon>
        <taxon>Fusarium decemcellulare species complex</taxon>
    </lineage>
</organism>
<keyword evidence="3" id="KW-1185">Reference proteome</keyword>
<feature type="compositionally biased region" description="Basic residues" evidence="1">
    <location>
        <begin position="14"/>
        <end position="30"/>
    </location>
</feature>
<proteinExistence type="predicted"/>
<sequence length="43" mass="4540">MAPQRPPKAPNPSKARRERKATSKKSRGGVRKPGADGNGDVGQ</sequence>
<reference evidence="2 3" key="1">
    <citation type="submission" date="2020-01" db="EMBL/GenBank/DDBJ databases">
        <title>Identification and distribution of gene clusters putatively required for synthesis of sphingolipid metabolism inhibitors in phylogenetically diverse species of the filamentous fungus Fusarium.</title>
        <authorList>
            <person name="Kim H.-S."/>
            <person name="Busman M."/>
            <person name="Brown D.W."/>
            <person name="Divon H."/>
            <person name="Uhlig S."/>
            <person name="Proctor R.H."/>
        </authorList>
    </citation>
    <scope>NUCLEOTIDE SEQUENCE [LARGE SCALE GENOMIC DNA]</scope>
    <source>
        <strain evidence="2 3">NRRL 20459</strain>
    </source>
</reference>
<dbReference type="Proteomes" id="UP000554235">
    <property type="component" value="Unassembled WGS sequence"/>
</dbReference>
<accession>A0A8H4LFK9</accession>
<evidence type="ECO:0000313" key="2">
    <source>
        <dbReference type="EMBL" id="KAF4467871.1"/>
    </source>
</evidence>
<dbReference type="EMBL" id="JAADYS010000684">
    <property type="protein sequence ID" value="KAF4467871.1"/>
    <property type="molecule type" value="Genomic_DNA"/>
</dbReference>